<reference evidence="4" key="3">
    <citation type="submission" date="2015-04" db="UniProtKB">
        <authorList>
            <consortium name="EnsemblPlants"/>
        </authorList>
    </citation>
    <scope>IDENTIFICATION</scope>
    <source>
        <strain evidence="4">cv. Jemalong A17</strain>
    </source>
</reference>
<dbReference type="PANTHER" id="PTHR34356">
    <property type="entry name" value="ANTIGENIC HEAT-STABLE PROTEIN"/>
    <property type="match status" value="1"/>
</dbReference>
<feature type="compositionally biased region" description="Acidic residues" evidence="1">
    <location>
        <begin position="148"/>
        <end position="160"/>
    </location>
</feature>
<gene>
    <name evidence="4" type="primary">25493629</name>
    <name evidence="2" type="ordered locus">MTR_4g102360</name>
    <name evidence="3" type="ORF">MtrunA17_Chr4g0057021</name>
</gene>
<dbReference type="GO" id="GO:0005634">
    <property type="term" value="C:nucleus"/>
    <property type="evidence" value="ECO:0007669"/>
    <property type="project" value="EnsemblPlants"/>
</dbReference>
<evidence type="ECO:0000313" key="2">
    <source>
        <dbReference type="EMBL" id="KEH31680.1"/>
    </source>
</evidence>
<dbReference type="AlphaFoldDB" id="A0A072V0L5"/>
<feature type="region of interest" description="Disordered" evidence="1">
    <location>
        <begin position="141"/>
        <end position="242"/>
    </location>
</feature>
<reference evidence="3" key="4">
    <citation type="journal article" date="2018" name="Nat. Plants">
        <title>Whole-genome landscape of Medicago truncatula symbiotic genes.</title>
        <authorList>
            <person name="Pecrix Y."/>
            <person name="Gamas P."/>
            <person name="Carrere S."/>
        </authorList>
    </citation>
    <scope>NUCLEOTIDE SEQUENCE</scope>
    <source>
        <tissue evidence="3">Leaves</tissue>
    </source>
</reference>
<dbReference type="Gramene" id="rna26006">
    <property type="protein sequence ID" value="RHN63320.1"/>
    <property type="gene ID" value="gene26006"/>
</dbReference>
<reference evidence="2 5" key="2">
    <citation type="journal article" date="2014" name="BMC Genomics">
        <title>An improved genome release (version Mt4.0) for the model legume Medicago truncatula.</title>
        <authorList>
            <person name="Tang H."/>
            <person name="Krishnakumar V."/>
            <person name="Bidwell S."/>
            <person name="Rosen B."/>
            <person name="Chan A."/>
            <person name="Zhou S."/>
            <person name="Gentzbittel L."/>
            <person name="Childs K.L."/>
            <person name="Yandell M."/>
            <person name="Gundlach H."/>
            <person name="Mayer K.F."/>
            <person name="Schwartz D.C."/>
            <person name="Town C.D."/>
        </authorList>
    </citation>
    <scope>GENOME REANNOTATION</scope>
    <source>
        <strain evidence="2">A17</strain>
        <strain evidence="4 5">cv. Jemalong A17</strain>
    </source>
</reference>
<keyword evidence="5" id="KW-1185">Reference proteome</keyword>
<evidence type="ECO:0000313" key="4">
    <source>
        <dbReference type="EnsemblPlants" id="KEH31680"/>
    </source>
</evidence>
<dbReference type="Proteomes" id="UP000265566">
    <property type="component" value="Chromosome 4"/>
</dbReference>
<name>A0A072V0L5_MEDTR</name>
<proteinExistence type="predicted"/>
<reference evidence="2 5" key="1">
    <citation type="journal article" date="2011" name="Nature">
        <title>The Medicago genome provides insight into the evolution of rhizobial symbioses.</title>
        <authorList>
            <person name="Young N.D."/>
            <person name="Debelle F."/>
            <person name="Oldroyd G.E."/>
            <person name="Geurts R."/>
            <person name="Cannon S.B."/>
            <person name="Udvardi M.K."/>
            <person name="Benedito V.A."/>
            <person name="Mayer K.F."/>
            <person name="Gouzy J."/>
            <person name="Schoof H."/>
            <person name="Van de Peer Y."/>
            <person name="Proost S."/>
            <person name="Cook D.R."/>
            <person name="Meyers B.C."/>
            <person name="Spannagl M."/>
            <person name="Cheung F."/>
            <person name="De Mita S."/>
            <person name="Krishnakumar V."/>
            <person name="Gundlach H."/>
            <person name="Zhou S."/>
            <person name="Mudge J."/>
            <person name="Bharti A.K."/>
            <person name="Murray J.D."/>
            <person name="Naoumkina M.A."/>
            <person name="Rosen B."/>
            <person name="Silverstein K.A."/>
            <person name="Tang H."/>
            <person name="Rombauts S."/>
            <person name="Zhao P.X."/>
            <person name="Zhou P."/>
            <person name="Barbe V."/>
            <person name="Bardou P."/>
            <person name="Bechner M."/>
            <person name="Bellec A."/>
            <person name="Berger A."/>
            <person name="Berges H."/>
            <person name="Bidwell S."/>
            <person name="Bisseling T."/>
            <person name="Choisne N."/>
            <person name="Couloux A."/>
            <person name="Denny R."/>
            <person name="Deshpande S."/>
            <person name="Dai X."/>
            <person name="Doyle J.J."/>
            <person name="Dudez A.M."/>
            <person name="Farmer A.D."/>
            <person name="Fouteau S."/>
            <person name="Franken C."/>
            <person name="Gibelin C."/>
            <person name="Gish J."/>
            <person name="Goldstein S."/>
            <person name="Gonzalez A.J."/>
            <person name="Green P.J."/>
            <person name="Hallab A."/>
            <person name="Hartog M."/>
            <person name="Hua A."/>
            <person name="Humphray S.J."/>
            <person name="Jeong D.H."/>
            <person name="Jing Y."/>
            <person name="Jocker A."/>
            <person name="Kenton S.M."/>
            <person name="Kim D.J."/>
            <person name="Klee K."/>
            <person name="Lai H."/>
            <person name="Lang C."/>
            <person name="Lin S."/>
            <person name="Macmil S.L."/>
            <person name="Magdelenat G."/>
            <person name="Matthews L."/>
            <person name="McCorrison J."/>
            <person name="Monaghan E.L."/>
            <person name="Mun J.H."/>
            <person name="Najar F.Z."/>
            <person name="Nicholson C."/>
            <person name="Noirot C."/>
            <person name="O'Bleness M."/>
            <person name="Paule C.R."/>
            <person name="Poulain J."/>
            <person name="Prion F."/>
            <person name="Qin B."/>
            <person name="Qu C."/>
            <person name="Retzel E.F."/>
            <person name="Riddle C."/>
            <person name="Sallet E."/>
            <person name="Samain S."/>
            <person name="Samson N."/>
            <person name="Sanders I."/>
            <person name="Saurat O."/>
            <person name="Scarpelli C."/>
            <person name="Schiex T."/>
            <person name="Segurens B."/>
            <person name="Severin A.J."/>
            <person name="Sherrier D.J."/>
            <person name="Shi R."/>
            <person name="Sims S."/>
            <person name="Singer S.R."/>
            <person name="Sinharoy S."/>
            <person name="Sterck L."/>
            <person name="Viollet A."/>
            <person name="Wang B.B."/>
            <person name="Wang K."/>
            <person name="Wang M."/>
            <person name="Wang X."/>
            <person name="Warfsmann J."/>
            <person name="Weissenbach J."/>
            <person name="White D.D."/>
            <person name="White J.D."/>
            <person name="Wiley G.B."/>
            <person name="Wincker P."/>
            <person name="Xing Y."/>
            <person name="Yang L."/>
            <person name="Yao Z."/>
            <person name="Ying F."/>
            <person name="Zhai J."/>
            <person name="Zhou L."/>
            <person name="Zuber A."/>
            <person name="Denarie J."/>
            <person name="Dixon R.A."/>
            <person name="May G.D."/>
            <person name="Schwartz D.C."/>
            <person name="Rogers J."/>
            <person name="Quetier F."/>
            <person name="Town C.D."/>
            <person name="Roe B.A."/>
        </authorList>
    </citation>
    <scope>NUCLEOTIDE SEQUENCE [LARGE SCALE GENOMIC DNA]</scope>
    <source>
        <strain evidence="2">A17</strain>
        <strain evidence="4 5">cv. Jemalong A17</strain>
    </source>
</reference>
<evidence type="ECO:0000256" key="1">
    <source>
        <dbReference type="SAM" id="MobiDB-lite"/>
    </source>
</evidence>
<evidence type="ECO:0000313" key="3">
    <source>
        <dbReference type="EMBL" id="RHN63320.1"/>
    </source>
</evidence>
<accession>A0A072V0L5</accession>
<dbReference type="HOGENOM" id="CLU_111762_0_0_1"/>
<dbReference type="EnsemblPlants" id="KEH31680">
    <property type="protein sequence ID" value="KEH31680"/>
    <property type="gene ID" value="MTR_4g102360"/>
</dbReference>
<dbReference type="PANTHER" id="PTHR34356:SF3">
    <property type="entry name" value="EXPRESSED PROTEIN"/>
    <property type="match status" value="1"/>
</dbReference>
<dbReference type="EMBL" id="CM001220">
    <property type="protein sequence ID" value="KEH31680.1"/>
    <property type="molecule type" value="Genomic_DNA"/>
</dbReference>
<organism evidence="2 5">
    <name type="scientific">Medicago truncatula</name>
    <name type="common">Barrel medic</name>
    <name type="synonym">Medicago tribuloides</name>
    <dbReference type="NCBI Taxonomy" id="3880"/>
    <lineage>
        <taxon>Eukaryota</taxon>
        <taxon>Viridiplantae</taxon>
        <taxon>Streptophyta</taxon>
        <taxon>Embryophyta</taxon>
        <taxon>Tracheophyta</taxon>
        <taxon>Spermatophyta</taxon>
        <taxon>Magnoliopsida</taxon>
        <taxon>eudicotyledons</taxon>
        <taxon>Gunneridae</taxon>
        <taxon>Pentapetalae</taxon>
        <taxon>rosids</taxon>
        <taxon>fabids</taxon>
        <taxon>Fabales</taxon>
        <taxon>Fabaceae</taxon>
        <taxon>Papilionoideae</taxon>
        <taxon>50 kb inversion clade</taxon>
        <taxon>NPAAA clade</taxon>
        <taxon>Hologalegina</taxon>
        <taxon>IRL clade</taxon>
        <taxon>Trifolieae</taxon>
        <taxon>Medicago</taxon>
    </lineage>
</organism>
<dbReference type="EMBL" id="PSQE01000004">
    <property type="protein sequence ID" value="RHN63320.1"/>
    <property type="molecule type" value="Genomic_DNA"/>
</dbReference>
<dbReference type="OrthoDB" id="784699at2759"/>
<evidence type="ECO:0000313" key="5">
    <source>
        <dbReference type="Proteomes" id="UP000002051"/>
    </source>
</evidence>
<protein>
    <submittedName>
        <fullName evidence="2 4">Uncharacterized protein</fullName>
    </submittedName>
</protein>
<dbReference type="STRING" id="3880.A0A072V0L5"/>
<dbReference type="KEGG" id="mtr:25493629"/>
<dbReference type="Proteomes" id="UP000002051">
    <property type="component" value="Chromosome 4"/>
</dbReference>
<sequence>MRVMGSSKKGEVVVGKEEVITKLKDDGDFDRLRLKIIRKLKDNEELRQHIISIVKQSEALNRAGAENMKPRQLSDVIYEEVGENVMSHISDSLWQIIRSSDGMKGEIVETVQSVYDKLANPKGKDEVLLSTSDAMSIQCQGETASATENDDTLYENEPEEPPGFTLLPNHLNNNNHDDRDKGKAQVQRQGSTTECKEDSHLSQDTPGEDDHNIPPPGFSKDPEHNPVANCSDEDPDLPPGFS</sequence>